<sequence length="185" mass="20721">MWVSVKATRTVTVLQLRKKLCRKNNHSLHETVLVCRGQQMDDDKPLAFYNVTGVAPLELKVSSKSNNCTCTVCQQKSRKITVNVVSLSTETRVECTLWDTVRLLKKSVEKAHGIPASRQKLMFNREVLHESRSLHTYIPVDHAAGETVISVQLVRKGPPTLLEKLTNVMRLQKSSTTPTTATVAL</sequence>
<dbReference type="CDD" id="cd17039">
    <property type="entry name" value="Ubl_ubiquitin_like"/>
    <property type="match status" value="2"/>
</dbReference>
<dbReference type="SUPFAM" id="SSF54236">
    <property type="entry name" value="Ubiquitin-like"/>
    <property type="match status" value="2"/>
</dbReference>
<gene>
    <name evidence="3" type="primary">LOC112275728</name>
    <name evidence="2" type="ORF">PHYPA_028261</name>
</gene>
<dbReference type="GeneID" id="112275728"/>
<dbReference type="Pfam" id="PF00240">
    <property type="entry name" value="ubiquitin"/>
    <property type="match status" value="2"/>
</dbReference>
<protein>
    <recommendedName>
        <fullName evidence="1">Ubiquitin-like domain-containing protein</fullName>
    </recommendedName>
</protein>
<dbReference type="InterPro" id="IPR029071">
    <property type="entry name" value="Ubiquitin-like_domsf"/>
</dbReference>
<reference evidence="2 4" key="1">
    <citation type="journal article" date="2008" name="Science">
        <title>The Physcomitrella genome reveals evolutionary insights into the conquest of land by plants.</title>
        <authorList>
            <person name="Rensing S."/>
            <person name="Lang D."/>
            <person name="Zimmer A."/>
            <person name="Terry A."/>
            <person name="Salamov A."/>
            <person name="Shapiro H."/>
            <person name="Nishiyama T."/>
            <person name="Perroud P.-F."/>
            <person name="Lindquist E."/>
            <person name="Kamisugi Y."/>
            <person name="Tanahashi T."/>
            <person name="Sakakibara K."/>
            <person name="Fujita T."/>
            <person name="Oishi K."/>
            <person name="Shin-I T."/>
            <person name="Kuroki Y."/>
            <person name="Toyoda A."/>
            <person name="Suzuki Y."/>
            <person name="Hashimoto A."/>
            <person name="Yamaguchi K."/>
            <person name="Sugano A."/>
            <person name="Kohara Y."/>
            <person name="Fujiyama A."/>
            <person name="Anterola A."/>
            <person name="Aoki S."/>
            <person name="Ashton N."/>
            <person name="Barbazuk W.B."/>
            <person name="Barker E."/>
            <person name="Bennetzen J."/>
            <person name="Bezanilla M."/>
            <person name="Blankenship R."/>
            <person name="Cho S.H."/>
            <person name="Dutcher S."/>
            <person name="Estelle M."/>
            <person name="Fawcett J.A."/>
            <person name="Gundlach H."/>
            <person name="Hanada K."/>
            <person name="Heyl A."/>
            <person name="Hicks K.A."/>
            <person name="Hugh J."/>
            <person name="Lohr M."/>
            <person name="Mayer K."/>
            <person name="Melkozernov A."/>
            <person name="Murata T."/>
            <person name="Nelson D."/>
            <person name="Pils B."/>
            <person name="Prigge M."/>
            <person name="Reiss B."/>
            <person name="Renner T."/>
            <person name="Rombauts S."/>
            <person name="Rushton P."/>
            <person name="Sanderfoot A."/>
            <person name="Schween G."/>
            <person name="Shiu S.-H."/>
            <person name="Stueber K."/>
            <person name="Theodoulou F.L."/>
            <person name="Tu H."/>
            <person name="Van de Peer Y."/>
            <person name="Verrier P.J."/>
            <person name="Waters E."/>
            <person name="Wood A."/>
            <person name="Yang L."/>
            <person name="Cove D."/>
            <person name="Cuming A."/>
            <person name="Hasebe M."/>
            <person name="Lucas S."/>
            <person name="Mishler D.B."/>
            <person name="Reski R."/>
            <person name="Grigoriev I."/>
            <person name="Quatrano R.S."/>
            <person name="Boore J.L."/>
        </authorList>
    </citation>
    <scope>NUCLEOTIDE SEQUENCE [LARGE SCALE GENOMIC DNA]</scope>
    <source>
        <strain evidence="3 4">cv. Gransden 2004</strain>
    </source>
</reference>
<dbReference type="PaxDb" id="3218-PP1S49_251V6.1"/>
<dbReference type="GO" id="GO:0005829">
    <property type="term" value="C:cytosol"/>
    <property type="evidence" value="ECO:0000318"/>
    <property type="project" value="GO_Central"/>
</dbReference>
<organism evidence="2">
    <name type="scientific">Physcomitrium patens</name>
    <name type="common">Spreading-leaved earth moss</name>
    <name type="synonym">Physcomitrella patens</name>
    <dbReference type="NCBI Taxonomy" id="3218"/>
    <lineage>
        <taxon>Eukaryota</taxon>
        <taxon>Viridiplantae</taxon>
        <taxon>Streptophyta</taxon>
        <taxon>Embryophyta</taxon>
        <taxon>Bryophyta</taxon>
        <taxon>Bryophytina</taxon>
        <taxon>Bryopsida</taxon>
        <taxon>Funariidae</taxon>
        <taxon>Funariales</taxon>
        <taxon>Funariaceae</taxon>
        <taxon>Physcomitrium</taxon>
    </lineage>
</organism>
<dbReference type="GO" id="GO:0043161">
    <property type="term" value="P:proteasome-mediated ubiquitin-dependent protein catabolic process"/>
    <property type="evidence" value="ECO:0000318"/>
    <property type="project" value="GO_Central"/>
</dbReference>
<reference evidence="2 4" key="2">
    <citation type="journal article" date="2018" name="Plant J.">
        <title>The Physcomitrella patens chromosome-scale assembly reveals moss genome structure and evolution.</title>
        <authorList>
            <person name="Lang D."/>
            <person name="Ullrich K.K."/>
            <person name="Murat F."/>
            <person name="Fuchs J."/>
            <person name="Jenkins J."/>
            <person name="Haas F.B."/>
            <person name="Piednoel M."/>
            <person name="Gundlach H."/>
            <person name="Van Bel M."/>
            <person name="Meyberg R."/>
            <person name="Vives C."/>
            <person name="Morata J."/>
            <person name="Symeonidi A."/>
            <person name="Hiss M."/>
            <person name="Muchero W."/>
            <person name="Kamisugi Y."/>
            <person name="Saleh O."/>
            <person name="Blanc G."/>
            <person name="Decker E.L."/>
            <person name="van Gessel N."/>
            <person name="Grimwood J."/>
            <person name="Hayes R.D."/>
            <person name="Graham S.W."/>
            <person name="Gunter L.E."/>
            <person name="McDaniel S.F."/>
            <person name="Hoernstein S.N.W."/>
            <person name="Larsson A."/>
            <person name="Li F.W."/>
            <person name="Perroud P.F."/>
            <person name="Phillips J."/>
            <person name="Ranjan P."/>
            <person name="Rokshar D.S."/>
            <person name="Rothfels C.J."/>
            <person name="Schneider L."/>
            <person name="Shu S."/>
            <person name="Stevenson D.W."/>
            <person name="Thummler F."/>
            <person name="Tillich M."/>
            <person name="Villarreal Aguilar J.C."/>
            <person name="Widiez T."/>
            <person name="Wong G.K."/>
            <person name="Wymore A."/>
            <person name="Zhang Y."/>
            <person name="Zimmer A.D."/>
            <person name="Quatrano R.S."/>
            <person name="Mayer K.F.X."/>
            <person name="Goodstein D."/>
            <person name="Casacuberta J.M."/>
            <person name="Vandepoele K."/>
            <person name="Reski R."/>
            <person name="Cuming A.C."/>
            <person name="Tuskan G.A."/>
            <person name="Maumus F."/>
            <person name="Salse J."/>
            <person name="Schmutz J."/>
            <person name="Rensing S.A."/>
        </authorList>
    </citation>
    <scope>NUCLEOTIDE SEQUENCE [LARGE SCALE GENOMIC DNA]</scope>
    <source>
        <strain evidence="3 4">cv. Gransden 2004</strain>
    </source>
</reference>
<evidence type="ECO:0000313" key="3">
    <source>
        <dbReference type="EnsemblPlants" id="Pp3c23_18360V3.1"/>
    </source>
</evidence>
<reference evidence="3" key="3">
    <citation type="submission" date="2020-12" db="UniProtKB">
        <authorList>
            <consortium name="EnsemblPlants"/>
        </authorList>
    </citation>
    <scope>IDENTIFICATION</scope>
</reference>
<dbReference type="PROSITE" id="PS50053">
    <property type="entry name" value="UBIQUITIN_2"/>
    <property type="match status" value="1"/>
</dbReference>
<dbReference type="Proteomes" id="UP000006727">
    <property type="component" value="Chromosome 23"/>
</dbReference>
<dbReference type="EnsemblPlants" id="Pp3c23_18360V3.3">
    <property type="protein sequence ID" value="Pp3c23_18360V3.3"/>
    <property type="gene ID" value="Pp3c23_18360"/>
</dbReference>
<dbReference type="Gramene" id="Pp3c23_18360V3.2">
    <property type="protein sequence ID" value="Pp3c23_18360V3.2"/>
    <property type="gene ID" value="Pp3c23_18360"/>
</dbReference>
<dbReference type="Gramene" id="Pp3c23_18360V3.1">
    <property type="protein sequence ID" value="Pp3c23_18360V3.1"/>
    <property type="gene ID" value="Pp3c23_18360"/>
</dbReference>
<name>A0A2K1IJW2_PHYPA</name>
<dbReference type="Gramene" id="Pp3c23_18360V3.3">
    <property type="protein sequence ID" value="Pp3c23_18360V3.3"/>
    <property type="gene ID" value="Pp3c23_18360"/>
</dbReference>
<accession>A0A2K1IJW2</accession>
<dbReference type="PANTHER" id="PTHR10621:SF0">
    <property type="entry name" value="UV EXCISION REPAIR PROTEIN RAD23"/>
    <property type="match status" value="1"/>
</dbReference>
<dbReference type="EnsemblPlants" id="Pp3c23_18360V3.2">
    <property type="protein sequence ID" value="Pp3c23_18360V3.2"/>
    <property type="gene ID" value="Pp3c23_18360"/>
</dbReference>
<dbReference type="Gene3D" id="3.10.20.90">
    <property type="entry name" value="Phosphatidylinositol 3-kinase Catalytic Subunit, Chain A, domain 1"/>
    <property type="match status" value="2"/>
</dbReference>
<evidence type="ECO:0000259" key="1">
    <source>
        <dbReference type="PROSITE" id="PS50053"/>
    </source>
</evidence>
<dbReference type="RefSeq" id="XP_024362107.1">
    <property type="nucleotide sequence ID" value="XM_024506339.2"/>
</dbReference>
<dbReference type="EnsemblPlants" id="Pp3c23_18360V3.1">
    <property type="protein sequence ID" value="Pp3c23_18360V3.1"/>
    <property type="gene ID" value="Pp3c23_18360"/>
</dbReference>
<dbReference type="AlphaFoldDB" id="A0A2K1IJW2"/>
<proteinExistence type="predicted"/>
<dbReference type="GO" id="GO:0070628">
    <property type="term" value="F:proteasome binding"/>
    <property type="evidence" value="ECO:0000318"/>
    <property type="project" value="GO_Central"/>
</dbReference>
<keyword evidence="4" id="KW-1185">Reference proteome</keyword>
<evidence type="ECO:0000313" key="4">
    <source>
        <dbReference type="Proteomes" id="UP000006727"/>
    </source>
</evidence>
<dbReference type="PANTHER" id="PTHR10621">
    <property type="entry name" value="UV EXCISION REPAIR PROTEIN RAD23"/>
    <property type="match status" value="1"/>
</dbReference>
<dbReference type="OrthoDB" id="419317at2759"/>
<dbReference type="InterPro" id="IPR000626">
    <property type="entry name" value="Ubiquitin-like_dom"/>
</dbReference>
<dbReference type="GO" id="GO:0043130">
    <property type="term" value="F:ubiquitin binding"/>
    <property type="evidence" value="ECO:0000318"/>
    <property type="project" value="GO_Central"/>
</dbReference>
<dbReference type="GO" id="GO:0031593">
    <property type="term" value="F:polyubiquitin modification-dependent protein binding"/>
    <property type="evidence" value="ECO:0000318"/>
    <property type="project" value="GO_Central"/>
</dbReference>
<evidence type="ECO:0000313" key="2">
    <source>
        <dbReference type="EMBL" id="PNR29567.1"/>
    </source>
</evidence>
<feature type="domain" description="Ubiquitin-like" evidence="1">
    <location>
        <begin position="80"/>
        <end position="137"/>
    </location>
</feature>
<dbReference type="GO" id="GO:0005654">
    <property type="term" value="C:nucleoplasm"/>
    <property type="evidence" value="ECO:0000318"/>
    <property type="project" value="GO_Central"/>
</dbReference>
<dbReference type="EMBL" id="ABEU02000023">
    <property type="protein sequence ID" value="PNR29567.1"/>
    <property type="molecule type" value="Genomic_DNA"/>
</dbReference>